<evidence type="ECO:0008006" key="3">
    <source>
        <dbReference type="Google" id="ProtNLM"/>
    </source>
</evidence>
<dbReference type="EMBL" id="JAKLJA010000001">
    <property type="protein sequence ID" value="MCG5072281.1"/>
    <property type="molecule type" value="Genomic_DNA"/>
</dbReference>
<protein>
    <recommendedName>
        <fullName evidence="3">Phage tail sheath protein</fullName>
    </recommendedName>
</protein>
<name>A0A9X1UK50_9BURK</name>
<evidence type="ECO:0000313" key="2">
    <source>
        <dbReference type="Proteomes" id="UP001139308"/>
    </source>
</evidence>
<dbReference type="RefSeq" id="WP_238462032.1">
    <property type="nucleotide sequence ID" value="NZ_JAKLJA010000001.1"/>
</dbReference>
<sequence length="660" mass="66740">MPVYQAGSLNTTALQAPDLYVIIQPPGVAYVNGVPTDGLGLVGVGSWGPVNAPMLGIGGNTQAQNMVGGITFRPHDIATAVDIGQQNGVQNFALVRVSDGTDTAASAQLKDTQGSPVTGMTLTGLYTGIVGNTITSAITAGTAANTYKLSVQRAGFTPEVYDNVGMGVSAGTVTAGTGYTSVPALSISAPQNANGVQATGTISLKALSATIAAAGTGYTTGDTLTLPNGVILGVTATSGAITALTIQNAGALTGGSVPTNPVAPTATSGSGTGATVTLTWGLGVFTVVNPGSGYTSATATLTGGAGTGGAIALNVSVWLNLVNAVNNGQTGLRGPSQIVIASLGTSSNAPNITATYALSGGTDGTAGVTDNTLLGSDGLTRTGMYALRKSGAQVGNLIDCQTSTTWTSQLAFGLQEGIYFHSANPPGTSITNSTAALASAGVDGYGFACLVGDWSYYNDTVNGVQRMVSPATYSSAKQAATSPEQSILNASINGIIATQRSLQNLPYSDTEIGQAAQARLEVLTLGAPAGSIFACRTGRNASSDSSRNGDNYTRMTNYIAFTIASAYGYVPGKVQTINLRRNTKGSMDAFFSNLQTNNMIGDVNNPTKPGWSVQIDANNNPTSQVALGYMVATVKVVYLSIVRYFLVNIQGGQTVSVTPL</sequence>
<reference evidence="1" key="1">
    <citation type="submission" date="2022-01" db="EMBL/GenBank/DDBJ databases">
        <title>Genome sequence and assembly of Parabukholderia sp. RG36.</title>
        <authorList>
            <person name="Chhetri G."/>
        </authorList>
    </citation>
    <scope>NUCLEOTIDE SEQUENCE</scope>
    <source>
        <strain evidence="1">RG36</strain>
    </source>
</reference>
<dbReference type="AlphaFoldDB" id="A0A9X1UK50"/>
<dbReference type="Proteomes" id="UP001139308">
    <property type="component" value="Unassembled WGS sequence"/>
</dbReference>
<evidence type="ECO:0000313" key="1">
    <source>
        <dbReference type="EMBL" id="MCG5072281.1"/>
    </source>
</evidence>
<keyword evidence="2" id="KW-1185">Reference proteome</keyword>
<gene>
    <name evidence="1" type="ORF">L5014_02700</name>
</gene>
<proteinExistence type="predicted"/>
<accession>A0A9X1UK50</accession>
<comment type="caution">
    <text evidence="1">The sequence shown here is derived from an EMBL/GenBank/DDBJ whole genome shotgun (WGS) entry which is preliminary data.</text>
</comment>
<organism evidence="1 2">
    <name type="scientific">Paraburkholderia tagetis</name>
    <dbReference type="NCBI Taxonomy" id="2913261"/>
    <lineage>
        <taxon>Bacteria</taxon>
        <taxon>Pseudomonadati</taxon>
        <taxon>Pseudomonadota</taxon>
        <taxon>Betaproteobacteria</taxon>
        <taxon>Burkholderiales</taxon>
        <taxon>Burkholderiaceae</taxon>
        <taxon>Paraburkholderia</taxon>
    </lineage>
</organism>